<keyword evidence="3" id="KW-0804">Transcription</keyword>
<evidence type="ECO:0000313" key="6">
    <source>
        <dbReference type="EMBL" id="GAA3750215.1"/>
    </source>
</evidence>
<evidence type="ECO:0000259" key="5">
    <source>
        <dbReference type="PROSITE" id="PS50977"/>
    </source>
</evidence>
<dbReference type="PROSITE" id="PS50977">
    <property type="entry name" value="HTH_TETR_2"/>
    <property type="match status" value="1"/>
</dbReference>
<dbReference type="PANTHER" id="PTHR47506">
    <property type="entry name" value="TRANSCRIPTIONAL REGULATORY PROTEIN"/>
    <property type="match status" value="1"/>
</dbReference>
<dbReference type="SUPFAM" id="SSF48498">
    <property type="entry name" value="Tetracyclin repressor-like, C-terminal domain"/>
    <property type="match status" value="1"/>
</dbReference>
<dbReference type="Pfam" id="PF16925">
    <property type="entry name" value="TetR_C_13"/>
    <property type="match status" value="1"/>
</dbReference>
<accession>A0ABP7FYG6</accession>
<protein>
    <submittedName>
        <fullName evidence="6">TetR/AcrR family transcriptional regulator</fullName>
    </submittedName>
</protein>
<dbReference type="EMBL" id="BAABDT010000006">
    <property type="protein sequence ID" value="GAA3750215.1"/>
    <property type="molecule type" value="Genomic_DNA"/>
</dbReference>
<comment type="caution">
    <text evidence="6">The sequence shown here is derived from an EMBL/GenBank/DDBJ whole genome shotgun (WGS) entry which is preliminary data.</text>
</comment>
<evidence type="ECO:0000313" key="7">
    <source>
        <dbReference type="Proteomes" id="UP001501367"/>
    </source>
</evidence>
<dbReference type="InterPro" id="IPR036271">
    <property type="entry name" value="Tet_transcr_reg_TetR-rel_C_sf"/>
</dbReference>
<sequence length="215" mass="24426">MTNSGTIVPYFCIFVDEFNLNVMARTKEFNEDQALDKAIEIFWHKGYNGTSAQDLVTHLGLSRSSLYDTFGDKQQLFTKSLQRYQQQAQDAVKELLEKSENVKETLLTIFKQAVLESLEDRITKGCFMVNSSVELAMHDEEIAKIVKDNSQTMEEVFTNAVKKGQEAGDISKQLDAKVLARFIFNNYSGIRVLARAGERNKQVYDDIVKAVFSVL</sequence>
<proteinExistence type="predicted"/>
<dbReference type="SUPFAM" id="SSF46689">
    <property type="entry name" value="Homeodomain-like"/>
    <property type="match status" value="1"/>
</dbReference>
<evidence type="ECO:0000256" key="2">
    <source>
        <dbReference type="ARBA" id="ARBA00023125"/>
    </source>
</evidence>
<dbReference type="PANTHER" id="PTHR47506:SF10">
    <property type="entry name" value="TRANSCRIPTIONAL REGULATORY PROTEIN"/>
    <property type="match status" value="1"/>
</dbReference>
<evidence type="ECO:0000256" key="4">
    <source>
        <dbReference type="PROSITE-ProRule" id="PRU00335"/>
    </source>
</evidence>
<organism evidence="6 7">
    <name type="scientific">Flavobacterium ginsengisoli</name>
    <dbReference type="NCBI Taxonomy" id="871694"/>
    <lineage>
        <taxon>Bacteria</taxon>
        <taxon>Pseudomonadati</taxon>
        <taxon>Bacteroidota</taxon>
        <taxon>Flavobacteriia</taxon>
        <taxon>Flavobacteriales</taxon>
        <taxon>Flavobacteriaceae</taxon>
        <taxon>Flavobacterium</taxon>
    </lineage>
</organism>
<reference evidence="7" key="1">
    <citation type="journal article" date="2019" name="Int. J. Syst. Evol. Microbiol.">
        <title>The Global Catalogue of Microorganisms (GCM) 10K type strain sequencing project: providing services to taxonomists for standard genome sequencing and annotation.</title>
        <authorList>
            <consortium name="The Broad Institute Genomics Platform"/>
            <consortium name="The Broad Institute Genome Sequencing Center for Infectious Disease"/>
            <person name="Wu L."/>
            <person name="Ma J."/>
        </authorList>
    </citation>
    <scope>NUCLEOTIDE SEQUENCE [LARGE SCALE GENOMIC DNA]</scope>
    <source>
        <strain evidence="7">JCM 17336</strain>
    </source>
</reference>
<evidence type="ECO:0000256" key="1">
    <source>
        <dbReference type="ARBA" id="ARBA00023015"/>
    </source>
</evidence>
<dbReference type="InterPro" id="IPR001647">
    <property type="entry name" value="HTH_TetR"/>
</dbReference>
<keyword evidence="7" id="KW-1185">Reference proteome</keyword>
<gene>
    <name evidence="6" type="ORF">GCM10022422_38700</name>
</gene>
<dbReference type="Proteomes" id="UP001501367">
    <property type="component" value="Unassembled WGS sequence"/>
</dbReference>
<feature type="DNA-binding region" description="H-T-H motif" evidence="4">
    <location>
        <begin position="51"/>
        <end position="70"/>
    </location>
</feature>
<dbReference type="Pfam" id="PF00440">
    <property type="entry name" value="TetR_N"/>
    <property type="match status" value="1"/>
</dbReference>
<feature type="domain" description="HTH tetR-type" evidence="5">
    <location>
        <begin position="28"/>
        <end position="88"/>
    </location>
</feature>
<dbReference type="InterPro" id="IPR009057">
    <property type="entry name" value="Homeodomain-like_sf"/>
</dbReference>
<dbReference type="Gene3D" id="1.10.10.60">
    <property type="entry name" value="Homeodomain-like"/>
    <property type="match status" value="1"/>
</dbReference>
<keyword evidence="2 4" id="KW-0238">DNA-binding</keyword>
<keyword evidence="1" id="KW-0805">Transcription regulation</keyword>
<name>A0ABP7FYG6_9FLAO</name>
<evidence type="ECO:0000256" key="3">
    <source>
        <dbReference type="ARBA" id="ARBA00023163"/>
    </source>
</evidence>
<dbReference type="Gene3D" id="1.10.357.10">
    <property type="entry name" value="Tetracycline Repressor, domain 2"/>
    <property type="match status" value="1"/>
</dbReference>
<dbReference type="InterPro" id="IPR011075">
    <property type="entry name" value="TetR_C"/>
</dbReference>